<dbReference type="InterPro" id="IPR025202">
    <property type="entry name" value="PLD-like_dom"/>
</dbReference>
<keyword evidence="3" id="KW-1185">Reference proteome</keyword>
<gene>
    <name evidence="2" type="ORF">NSPZN2_20002</name>
</gene>
<dbReference type="CDD" id="cd09105">
    <property type="entry name" value="PLDc_vPLD1_2_like_2"/>
    <property type="match status" value="1"/>
</dbReference>
<dbReference type="PANTHER" id="PTHR21248">
    <property type="entry name" value="CARDIOLIPIN SYNTHASE"/>
    <property type="match status" value="1"/>
</dbReference>
<feature type="domain" description="PLD phosphodiesterase" evidence="1">
    <location>
        <begin position="483"/>
        <end position="510"/>
    </location>
</feature>
<proteinExistence type="predicted"/>
<organism evidence="2 3">
    <name type="scientific">Nitrospira defluvii</name>
    <dbReference type="NCBI Taxonomy" id="330214"/>
    <lineage>
        <taxon>Bacteria</taxon>
        <taxon>Pseudomonadati</taxon>
        <taxon>Nitrospirota</taxon>
        <taxon>Nitrospiria</taxon>
        <taxon>Nitrospirales</taxon>
        <taxon>Nitrospiraceae</taxon>
        <taxon>Nitrospira</taxon>
    </lineage>
</organism>
<sequence length="752" mass="83058">MANISIHGRVIDEQGAGIAGLTVRALDFDPFFSEDDVLGVGKTEGDGTFLISYSPDAYRTWKVDRNPDLVAQIFGPIHTDPALFGTRLLHETKEATDVTDSNHEVGTITIHRNNIEGWLVTHTTLNPAVGNPVALYHHNRITHLIDGAKMFPAVTDAAEGATESINLMTLFFDVDNGFLTKFKSSFNPLNPPSTGCKQAAEPSLEEVLKNKGGKPVNILVTNLPLSAEDTVTEVAEFFAQTPGVRTNAFNKGFALLHAKAIVVDGDHAILMGSPLKQYYFSDTSHAIRDARHKGSLMHDVNTDLKGPAVSHIEKTFASIWNATGKPMLIPPPKTFPDLPVTPNGDVASVQVLRTLPGGSIKRVNPSDEDLPYGETGILEAYERAIANAQHYIYIENQYFTSPEIVDALIARMKDTTKPRLQIILVLNLRPDLPGYPDRQIDNVNQLRSAAKAGGHQLGVYTLWSRSEKAGSGGAGNPRRYDVMPVYVHSKVAIIDDVWATAGSANLDGTSMNYHEIGLIITGSILDRAIEKAKLTNDPGKFLWELFWYLFFFVFKQILFDLKTLLVLLFVAYKLIFDFKETLETIRETLGDVADIPQLIADVFTRTARHALPSRSRQPSRSVELNLVMYSGIAGLPENGVVKALRHQLWQEHLGFSSLPDNLKTLPADPAATTWVADWDAAAIRHVEAIKNEQAPPAGHAPHLLPWKPETDPKEYLAALKIRTSTLRNKAQKFDFKTCKVDDKKDLLPWPII</sequence>
<dbReference type="InterPro" id="IPR001736">
    <property type="entry name" value="PLipase_D/transphosphatidylase"/>
</dbReference>
<dbReference type="SUPFAM" id="SSF56024">
    <property type="entry name" value="Phospholipase D/nuclease"/>
    <property type="match status" value="2"/>
</dbReference>
<accession>A0ABN7LE88</accession>
<evidence type="ECO:0000313" key="3">
    <source>
        <dbReference type="Proteomes" id="UP000675880"/>
    </source>
</evidence>
<name>A0ABN7LE88_9BACT</name>
<protein>
    <submittedName>
        <fullName evidence="2">PLD phosphodiesterase domain-containing protein</fullName>
    </submittedName>
</protein>
<evidence type="ECO:0000259" key="1">
    <source>
        <dbReference type="PROSITE" id="PS50035"/>
    </source>
</evidence>
<comment type="caution">
    <text evidence="2">The sequence shown here is derived from an EMBL/GenBank/DDBJ whole genome shotgun (WGS) entry which is preliminary data.</text>
</comment>
<dbReference type="Proteomes" id="UP000675880">
    <property type="component" value="Unassembled WGS sequence"/>
</dbReference>
<dbReference type="RefSeq" id="WP_213042171.1">
    <property type="nucleotide sequence ID" value="NZ_CAJNBJ010000012.1"/>
</dbReference>
<dbReference type="Gene3D" id="3.30.870.10">
    <property type="entry name" value="Endonuclease Chain A"/>
    <property type="match status" value="2"/>
</dbReference>
<dbReference type="Pfam" id="PF13091">
    <property type="entry name" value="PLDc_2"/>
    <property type="match status" value="1"/>
</dbReference>
<dbReference type="PANTHER" id="PTHR21248:SF22">
    <property type="entry name" value="PHOSPHOLIPASE D"/>
    <property type="match status" value="1"/>
</dbReference>
<dbReference type="SMART" id="SM00155">
    <property type="entry name" value="PLDc"/>
    <property type="match status" value="2"/>
</dbReference>
<evidence type="ECO:0000313" key="2">
    <source>
        <dbReference type="EMBL" id="CAE6745810.1"/>
    </source>
</evidence>
<dbReference type="EMBL" id="CAJNBJ010000012">
    <property type="protein sequence ID" value="CAE6745810.1"/>
    <property type="molecule type" value="Genomic_DNA"/>
</dbReference>
<dbReference type="PROSITE" id="PS50035">
    <property type="entry name" value="PLD"/>
    <property type="match status" value="1"/>
</dbReference>
<reference evidence="2 3" key="1">
    <citation type="submission" date="2021-02" db="EMBL/GenBank/DDBJ databases">
        <authorList>
            <person name="Han P."/>
        </authorList>
    </citation>
    <scope>NUCLEOTIDE SEQUENCE [LARGE SCALE GENOMIC DNA]</scope>
    <source>
        <strain evidence="2">Candidatus Nitrospira sp. ZN2</strain>
    </source>
</reference>